<sequence>MAAPSAAAILADLGARVIKVEPLSGDPMRDLSRRPKVDDPIADHDFQFDVDNRGKESILLDLTNPRAIEIVRKLCQEADVFLCNLLKARQEKYALNPDSLKSVNPKLVHATLTGYGTEGPEAWRPGYDVTAFFGRSGLLDAVREGDEGVPARPATAQGDHTTGLALLSGILAALRLVERTGEFQVIETSLLETAVWTQATDYAATLVDRAPFRKRHRFNVLTATANRYPCRDGKWMMVNMPEPKWWGPFCDALGKPDWREDERFISPRDRYQNMDAIVHLVDEVMVEKDL</sequence>
<evidence type="ECO:0000313" key="2">
    <source>
        <dbReference type="EMBL" id="SVA70234.1"/>
    </source>
</evidence>
<evidence type="ECO:0000256" key="1">
    <source>
        <dbReference type="ARBA" id="ARBA00022679"/>
    </source>
</evidence>
<dbReference type="PANTHER" id="PTHR48207">
    <property type="entry name" value="SUCCINATE--HYDROXYMETHYLGLUTARATE COA-TRANSFERASE"/>
    <property type="match status" value="1"/>
</dbReference>
<dbReference type="GO" id="GO:0008410">
    <property type="term" value="F:CoA-transferase activity"/>
    <property type="evidence" value="ECO:0007669"/>
    <property type="project" value="TreeGrafter"/>
</dbReference>
<name>A0A381XZP1_9ZZZZ</name>
<dbReference type="SUPFAM" id="SSF89796">
    <property type="entry name" value="CoA-transferase family III (CaiB/BaiF)"/>
    <property type="match status" value="1"/>
</dbReference>
<dbReference type="InterPro" id="IPR050483">
    <property type="entry name" value="CoA-transferase_III_domain"/>
</dbReference>
<dbReference type="EMBL" id="UINC01016966">
    <property type="protein sequence ID" value="SVA70234.1"/>
    <property type="molecule type" value="Genomic_DNA"/>
</dbReference>
<feature type="non-terminal residue" evidence="2">
    <location>
        <position position="290"/>
    </location>
</feature>
<dbReference type="InterPro" id="IPR023606">
    <property type="entry name" value="CoA-Trfase_III_dom_1_sf"/>
</dbReference>
<dbReference type="InterPro" id="IPR003673">
    <property type="entry name" value="CoA-Trfase_fam_III"/>
</dbReference>
<dbReference type="PANTHER" id="PTHR48207:SF3">
    <property type="entry name" value="SUCCINATE--HYDROXYMETHYLGLUTARATE COA-TRANSFERASE"/>
    <property type="match status" value="1"/>
</dbReference>
<gene>
    <name evidence="2" type="ORF">METZ01_LOCUS123088</name>
</gene>
<keyword evidence="1" id="KW-0808">Transferase</keyword>
<protein>
    <recommendedName>
        <fullName evidence="3">CoA transferase</fullName>
    </recommendedName>
</protein>
<organism evidence="2">
    <name type="scientific">marine metagenome</name>
    <dbReference type="NCBI Taxonomy" id="408172"/>
    <lineage>
        <taxon>unclassified sequences</taxon>
        <taxon>metagenomes</taxon>
        <taxon>ecological metagenomes</taxon>
    </lineage>
</organism>
<reference evidence="2" key="1">
    <citation type="submission" date="2018-05" db="EMBL/GenBank/DDBJ databases">
        <authorList>
            <person name="Lanie J.A."/>
            <person name="Ng W.-L."/>
            <person name="Kazmierczak K.M."/>
            <person name="Andrzejewski T.M."/>
            <person name="Davidsen T.M."/>
            <person name="Wayne K.J."/>
            <person name="Tettelin H."/>
            <person name="Glass J.I."/>
            <person name="Rusch D."/>
            <person name="Podicherti R."/>
            <person name="Tsui H.-C.T."/>
            <person name="Winkler M.E."/>
        </authorList>
    </citation>
    <scope>NUCLEOTIDE SEQUENCE</scope>
</reference>
<dbReference type="Gene3D" id="3.40.50.10540">
    <property type="entry name" value="Crotonobetainyl-coa:carnitine coa-transferase, domain 1"/>
    <property type="match status" value="1"/>
</dbReference>
<dbReference type="Gene3D" id="3.30.1540.10">
    <property type="entry name" value="formyl-coa transferase, domain 3"/>
    <property type="match status" value="1"/>
</dbReference>
<evidence type="ECO:0008006" key="3">
    <source>
        <dbReference type="Google" id="ProtNLM"/>
    </source>
</evidence>
<dbReference type="InterPro" id="IPR044855">
    <property type="entry name" value="CoA-Trfase_III_dom3_sf"/>
</dbReference>
<dbReference type="AlphaFoldDB" id="A0A381XZP1"/>
<accession>A0A381XZP1</accession>
<proteinExistence type="predicted"/>
<dbReference type="Pfam" id="PF02515">
    <property type="entry name" value="CoA_transf_3"/>
    <property type="match status" value="1"/>
</dbReference>